<organism evidence="2 3">
    <name type="scientific">Zymoseptoria tritici (strain ST99CH_3D7)</name>
    <dbReference type="NCBI Taxonomy" id="1276538"/>
    <lineage>
        <taxon>Eukaryota</taxon>
        <taxon>Fungi</taxon>
        <taxon>Dikarya</taxon>
        <taxon>Ascomycota</taxon>
        <taxon>Pezizomycotina</taxon>
        <taxon>Dothideomycetes</taxon>
        <taxon>Dothideomycetidae</taxon>
        <taxon>Mycosphaerellales</taxon>
        <taxon>Mycosphaerellaceae</taxon>
        <taxon>Zymoseptoria</taxon>
    </lineage>
</organism>
<dbReference type="AlphaFoldDB" id="A0A1X7RX91"/>
<reference evidence="2 3" key="1">
    <citation type="submission" date="2016-06" db="EMBL/GenBank/DDBJ databases">
        <authorList>
            <person name="Kjaerup R.B."/>
            <person name="Dalgaard T.S."/>
            <person name="Juul-Madsen H.R."/>
        </authorList>
    </citation>
    <scope>NUCLEOTIDE SEQUENCE [LARGE SCALE GENOMIC DNA]</scope>
</reference>
<proteinExistence type="predicted"/>
<sequence>MYSAVTALGLLSLLLRLAAGSPTSPAAHTTKLVTFEDAPVSTNPLSVLLPEVNPVGNYNGLSWSGFVFAGGQGPIVTGVIPHSGSHFAGYGLGSGAQGLFGAAVLTPLPPYKTFSMTSLYFGCVANTVVAVPGAVVGIPAPCQVAFIAYLPGDATPRYEVPESFGVMNSPTMKMTQAKFTGEQLAGVERVEIVVYDNGLPDGSVVAALSALLVDDVAYTLNM</sequence>
<keyword evidence="3" id="KW-1185">Reference proteome</keyword>
<feature type="signal peptide" evidence="1">
    <location>
        <begin position="1"/>
        <end position="20"/>
    </location>
</feature>
<evidence type="ECO:0000313" key="3">
    <source>
        <dbReference type="Proteomes" id="UP000215127"/>
    </source>
</evidence>
<keyword evidence="1" id="KW-0732">Signal</keyword>
<evidence type="ECO:0000256" key="1">
    <source>
        <dbReference type="SAM" id="SignalP"/>
    </source>
</evidence>
<dbReference type="Proteomes" id="UP000215127">
    <property type="component" value="Chromosome 6"/>
</dbReference>
<evidence type="ECO:0000313" key="2">
    <source>
        <dbReference type="EMBL" id="SMQ51870.1"/>
    </source>
</evidence>
<accession>A0A1X7RX91</accession>
<name>A0A1X7RX91_ZYMT9</name>
<dbReference type="EMBL" id="LT853697">
    <property type="protein sequence ID" value="SMQ51870.1"/>
    <property type="molecule type" value="Genomic_DNA"/>
</dbReference>
<gene>
    <name evidence="2" type="ORF">ZT3D7_G7023</name>
</gene>
<feature type="chain" id="PRO_5010880262" evidence="1">
    <location>
        <begin position="21"/>
        <end position="222"/>
    </location>
</feature>
<protein>
    <submittedName>
        <fullName evidence="2">Uncharacterized protein</fullName>
    </submittedName>
</protein>